<dbReference type="SMART" id="SM00338">
    <property type="entry name" value="BRLZ"/>
    <property type="match status" value="1"/>
</dbReference>
<dbReference type="PANTHER" id="PTHR47416:SF8">
    <property type="entry name" value="BASIC-LEUCINE ZIPPER TRANSCRIPTION FACTOR E-RELATED"/>
    <property type="match status" value="1"/>
</dbReference>
<evidence type="ECO:0000313" key="11">
    <source>
        <dbReference type="Proteomes" id="UP001337655"/>
    </source>
</evidence>
<evidence type="ECO:0000256" key="1">
    <source>
        <dbReference type="ARBA" id="ARBA00004123"/>
    </source>
</evidence>
<evidence type="ECO:0000256" key="6">
    <source>
        <dbReference type="ARBA" id="ARBA00023242"/>
    </source>
</evidence>
<protein>
    <recommendedName>
        <fullName evidence="9">BZIP domain-containing protein</fullName>
    </recommendedName>
</protein>
<dbReference type="GeneID" id="89922924"/>
<dbReference type="RefSeq" id="XP_064663165.1">
    <property type="nucleotide sequence ID" value="XM_064798838.1"/>
</dbReference>
<comment type="caution">
    <text evidence="10">The sequence shown here is derived from an EMBL/GenBank/DDBJ whole genome shotgun (WGS) entry which is preliminary data.</text>
</comment>
<dbReference type="GO" id="GO:0003677">
    <property type="term" value="F:DNA binding"/>
    <property type="evidence" value="ECO:0007669"/>
    <property type="project" value="UniProtKB-KW"/>
</dbReference>
<evidence type="ECO:0000259" key="9">
    <source>
        <dbReference type="PROSITE" id="PS50217"/>
    </source>
</evidence>
<evidence type="ECO:0000256" key="5">
    <source>
        <dbReference type="ARBA" id="ARBA00023163"/>
    </source>
</evidence>
<gene>
    <name evidence="10" type="ORF">LTR77_001576</name>
</gene>
<feature type="region of interest" description="Disordered" evidence="8">
    <location>
        <begin position="654"/>
        <end position="690"/>
    </location>
</feature>
<feature type="coiled-coil region" evidence="7">
    <location>
        <begin position="266"/>
        <end position="320"/>
    </location>
</feature>
<dbReference type="EMBL" id="JAVRRT010000002">
    <property type="protein sequence ID" value="KAK5174496.1"/>
    <property type="molecule type" value="Genomic_DNA"/>
</dbReference>
<evidence type="ECO:0000256" key="8">
    <source>
        <dbReference type="SAM" id="MobiDB-lite"/>
    </source>
</evidence>
<proteinExistence type="inferred from homology"/>
<dbReference type="Pfam" id="PF00170">
    <property type="entry name" value="bZIP_1"/>
    <property type="match status" value="1"/>
</dbReference>
<dbReference type="InterPro" id="IPR046347">
    <property type="entry name" value="bZIP_sf"/>
</dbReference>
<comment type="subcellular location">
    <subcellularLocation>
        <location evidence="1">Nucleus</location>
    </subcellularLocation>
</comment>
<dbReference type="InterPro" id="IPR004827">
    <property type="entry name" value="bZIP"/>
</dbReference>
<dbReference type="GO" id="GO:0005634">
    <property type="term" value="C:nucleus"/>
    <property type="evidence" value="ECO:0007669"/>
    <property type="project" value="UniProtKB-SubCell"/>
</dbReference>
<feature type="region of interest" description="Disordered" evidence="8">
    <location>
        <begin position="440"/>
        <end position="466"/>
    </location>
</feature>
<accession>A0AAV9PL51</accession>
<dbReference type="PANTHER" id="PTHR47416">
    <property type="entry name" value="BASIC-LEUCINE ZIPPER TRANSCRIPTION FACTOR F-RELATED"/>
    <property type="match status" value="1"/>
</dbReference>
<feature type="domain" description="BZIP" evidence="9">
    <location>
        <begin position="275"/>
        <end position="325"/>
    </location>
</feature>
<dbReference type="SUPFAM" id="SSF57959">
    <property type="entry name" value="Leucine zipper domain"/>
    <property type="match status" value="1"/>
</dbReference>
<dbReference type="CDD" id="cd14687">
    <property type="entry name" value="bZIP_ATF2"/>
    <property type="match status" value="1"/>
</dbReference>
<keyword evidence="5" id="KW-0804">Transcription</keyword>
<name>A0AAV9PL51_9PEZI</name>
<feature type="region of interest" description="Disordered" evidence="8">
    <location>
        <begin position="1"/>
        <end position="26"/>
    </location>
</feature>
<organism evidence="10 11">
    <name type="scientific">Saxophila tyrrhenica</name>
    <dbReference type="NCBI Taxonomy" id="1690608"/>
    <lineage>
        <taxon>Eukaryota</taxon>
        <taxon>Fungi</taxon>
        <taxon>Dikarya</taxon>
        <taxon>Ascomycota</taxon>
        <taxon>Pezizomycotina</taxon>
        <taxon>Dothideomycetes</taxon>
        <taxon>Dothideomycetidae</taxon>
        <taxon>Mycosphaerellales</taxon>
        <taxon>Extremaceae</taxon>
        <taxon>Saxophila</taxon>
    </lineage>
</organism>
<evidence type="ECO:0000256" key="2">
    <source>
        <dbReference type="ARBA" id="ARBA00007163"/>
    </source>
</evidence>
<dbReference type="Proteomes" id="UP001337655">
    <property type="component" value="Unassembled WGS sequence"/>
</dbReference>
<evidence type="ECO:0000256" key="4">
    <source>
        <dbReference type="ARBA" id="ARBA00023125"/>
    </source>
</evidence>
<keyword evidence="3" id="KW-0805">Transcription regulation</keyword>
<evidence type="ECO:0000256" key="7">
    <source>
        <dbReference type="SAM" id="Coils"/>
    </source>
</evidence>
<keyword evidence="4" id="KW-0238">DNA-binding</keyword>
<reference evidence="10 11" key="1">
    <citation type="submission" date="2023-08" db="EMBL/GenBank/DDBJ databases">
        <title>Black Yeasts Isolated from many extreme environments.</title>
        <authorList>
            <person name="Coleine C."/>
            <person name="Stajich J.E."/>
            <person name="Selbmann L."/>
        </authorList>
    </citation>
    <scope>NUCLEOTIDE SEQUENCE [LARGE SCALE GENOMIC DNA]</scope>
    <source>
        <strain evidence="10 11">CCFEE 5935</strain>
    </source>
</reference>
<dbReference type="AlphaFoldDB" id="A0AAV9PL51"/>
<evidence type="ECO:0000313" key="10">
    <source>
        <dbReference type="EMBL" id="KAK5174496.1"/>
    </source>
</evidence>
<keyword evidence="7" id="KW-0175">Coiled coil</keyword>
<dbReference type="Gene3D" id="1.20.5.170">
    <property type="match status" value="1"/>
</dbReference>
<dbReference type="PROSITE" id="PS50217">
    <property type="entry name" value="BZIP"/>
    <property type="match status" value="1"/>
</dbReference>
<comment type="similarity">
    <text evidence="2">Belongs to the bZIP family.</text>
</comment>
<dbReference type="GO" id="GO:0003700">
    <property type="term" value="F:DNA-binding transcription factor activity"/>
    <property type="evidence" value="ECO:0007669"/>
    <property type="project" value="InterPro"/>
</dbReference>
<keyword evidence="6" id="KW-0539">Nucleus</keyword>
<sequence>MAHATTQFGYHRQQADGAISNKQPNYFEDDESGILDSTILDTDIMSSPEAQLRRGSVANSNGVLSPAESQGWEQHYGGNLAIESGAHQPYRDGHNGFIQPQPSRLQTFVGQPVPQQWMFDRNSGHCTPTTAGAYFANQEPAAYYDGGHGPPFPHHGADSARGSFSHPAPHHPGPMQQMIAPHGPTDSHFIPAPQVQTPMSPHSHQDWQTMASNEQEHRQAAKRMRANSPPCTSVDMQRSAGVRKKNGRIEIPQERNIQTIDEQLEREQDETVIKELKQQKRLLRNREAALASRQRKKKHTEELETREKDYTNAVHHLEAEISGLKITLQNNEHNHRNLLHNFHNMEHQNLVLQEENREMKLRHNEETSHLRRQVQLMRDQLEAGPAPPMSAVPSSTGFTEFNAGMESLTVNGWDDLVQFGDLHDTSNDLFFDFKPEPVVSSPVLPRAQPTTNNTTEPKQTSDATQDQPVATGLLFFLLMCGAFVASKPAASRTAGMPDVPEEFRTAAPDVLKTLLYDAAPLTTPTSSRLIQHGTVEPASSAQPNINSRPHSRIDRLHRKITSRTKEQERDEAFSLTPAQYARISEADDNLADNHASSSQHPHTPAHRSNLAETLARAREEYMQSSKSEVYSRSLLWDKVPEHVVRQFKDMVRDHEEIESRQRQQQQQRQMNDDDDHDDENMLAFCMKPEQ</sequence>
<feature type="compositionally biased region" description="Polar residues" evidence="8">
    <location>
        <begin position="448"/>
        <end position="466"/>
    </location>
</feature>
<evidence type="ECO:0000256" key="3">
    <source>
        <dbReference type="ARBA" id="ARBA00023015"/>
    </source>
</evidence>
<keyword evidence="11" id="KW-1185">Reference proteome</keyword>